<accession>F2R639</accession>
<dbReference type="RefSeq" id="WP_015034006.1">
    <property type="nucleotide sequence ID" value="NC_018750.1"/>
</dbReference>
<feature type="transmembrane region" description="Helical" evidence="2">
    <location>
        <begin position="238"/>
        <end position="257"/>
    </location>
</feature>
<keyword evidence="2" id="KW-1133">Transmembrane helix</keyword>
<dbReference type="Proteomes" id="UP000006854">
    <property type="component" value="Chromosome"/>
</dbReference>
<dbReference type="GeneID" id="51863375"/>
<sequence>MRTAARSGLVAAATALLGAVAAAPPGAPDWTAAPAAGRPYAYLEGPAGSVLQDTLSVTNRGARPLTVRLGGQGAPVAFAARSVTVPARTRADVPFAVTVTADTPPGEHRGTVRATAAGREVRVDLRLRVSGPQLAALTVEDVHVDTTTGTLRYTLVNRGSTVLAPHLAVRAEGVLGTVLDRPGRPLPLTLRPGRRATRTEPWPDPPALDSVTVRLTATAPGAAPATATAEAAFASGPALTGLAGLLLAAAGGGAYAVRRRGRARTQRASAGANS</sequence>
<name>F2R639_STRVP</name>
<dbReference type="eggNOG" id="COG1361">
    <property type="taxonomic scope" value="Bacteria"/>
</dbReference>
<gene>
    <name evidence="4" type="ordered locus">SVEN_2804</name>
</gene>
<feature type="region of interest" description="Disordered" evidence="1">
    <location>
        <begin position="186"/>
        <end position="207"/>
    </location>
</feature>
<dbReference type="AlphaFoldDB" id="F2R639"/>
<dbReference type="EMBL" id="FR845719">
    <property type="protein sequence ID" value="CCA56090.1"/>
    <property type="molecule type" value="Genomic_DNA"/>
</dbReference>
<evidence type="ECO:0000313" key="5">
    <source>
        <dbReference type="Proteomes" id="UP000006854"/>
    </source>
</evidence>
<proteinExistence type="predicted"/>
<keyword evidence="2" id="KW-0472">Membrane</keyword>
<keyword evidence="3" id="KW-0732">Signal</keyword>
<organism evidence="4 5">
    <name type="scientific">Streptomyces venezuelae (strain ATCC 10712 / CBS 650.69 / DSM 40230 / JCM 4526 / NBRC 13096 / PD 04745)</name>
    <dbReference type="NCBI Taxonomy" id="953739"/>
    <lineage>
        <taxon>Bacteria</taxon>
        <taxon>Bacillati</taxon>
        <taxon>Actinomycetota</taxon>
        <taxon>Actinomycetes</taxon>
        <taxon>Kitasatosporales</taxon>
        <taxon>Streptomycetaceae</taxon>
        <taxon>Streptomyces</taxon>
    </lineage>
</organism>
<dbReference type="OrthoDB" id="4336304at2"/>
<protein>
    <recommendedName>
        <fullName evidence="6">DUF916 domain-containing protein</fullName>
    </recommendedName>
</protein>
<dbReference type="PATRIC" id="fig|953739.5.peg.4999"/>
<evidence type="ECO:0000313" key="4">
    <source>
        <dbReference type="EMBL" id="CCA56090.1"/>
    </source>
</evidence>
<dbReference type="HOGENOM" id="CLU_051827_0_0_11"/>
<evidence type="ECO:0000256" key="1">
    <source>
        <dbReference type="SAM" id="MobiDB-lite"/>
    </source>
</evidence>
<feature type="signal peptide" evidence="3">
    <location>
        <begin position="1"/>
        <end position="22"/>
    </location>
</feature>
<reference evidence="4 5" key="1">
    <citation type="journal article" date="2011" name="BMC Genomics">
        <title>Genome-wide analysis of the role of GlnR in Streptomyces venezuelae provides new insights into global nitrogen regulation in actinomycetes.</title>
        <authorList>
            <person name="Pullan S.T."/>
            <person name="Bibb M.J."/>
            <person name="Merrick M."/>
        </authorList>
    </citation>
    <scope>NUCLEOTIDE SEQUENCE [LARGE SCALE GENOMIC DNA]</scope>
    <source>
        <strain evidence="5">ATCC 10712 / CBS 650.69 / DSM 40230 / JCM 4526 / NBRC 13096 / PD 04745</strain>
    </source>
</reference>
<evidence type="ECO:0000256" key="2">
    <source>
        <dbReference type="SAM" id="Phobius"/>
    </source>
</evidence>
<evidence type="ECO:0008006" key="6">
    <source>
        <dbReference type="Google" id="ProtNLM"/>
    </source>
</evidence>
<dbReference type="STRING" id="953739.SVEN_2804"/>
<feature type="chain" id="PRO_5003284945" description="DUF916 domain-containing protein" evidence="3">
    <location>
        <begin position="23"/>
        <end position="274"/>
    </location>
</feature>
<dbReference type="KEGG" id="sve:SVEN_2804"/>
<evidence type="ECO:0000256" key="3">
    <source>
        <dbReference type="SAM" id="SignalP"/>
    </source>
</evidence>
<keyword evidence="2" id="KW-0812">Transmembrane</keyword>
<keyword evidence="5" id="KW-1185">Reference proteome</keyword>